<keyword evidence="2" id="KW-1185">Reference proteome</keyword>
<sequence>MKVAFPIAITSDCRIGEIQALSCKEPFLTVLDDRIILKLDPLFLPKVVSEFHKNQDIDLPSFCANSRNSRERECNTLDVRRAVIHLS</sequence>
<dbReference type="AlphaFoldDB" id="A0AAV6YLE2"/>
<protein>
    <submittedName>
        <fullName evidence="1">Uncharacterized protein</fullName>
    </submittedName>
</protein>
<organism evidence="1 2">
    <name type="scientific">Engystomops pustulosus</name>
    <name type="common">Tungara frog</name>
    <name type="synonym">Physalaemus pustulosus</name>
    <dbReference type="NCBI Taxonomy" id="76066"/>
    <lineage>
        <taxon>Eukaryota</taxon>
        <taxon>Metazoa</taxon>
        <taxon>Chordata</taxon>
        <taxon>Craniata</taxon>
        <taxon>Vertebrata</taxon>
        <taxon>Euteleostomi</taxon>
        <taxon>Amphibia</taxon>
        <taxon>Batrachia</taxon>
        <taxon>Anura</taxon>
        <taxon>Neobatrachia</taxon>
        <taxon>Hyloidea</taxon>
        <taxon>Leptodactylidae</taxon>
        <taxon>Leiuperinae</taxon>
        <taxon>Engystomops</taxon>
    </lineage>
</organism>
<accession>A0AAV6YLE2</accession>
<name>A0AAV6YLE2_ENGPU</name>
<evidence type="ECO:0000313" key="2">
    <source>
        <dbReference type="Proteomes" id="UP000824782"/>
    </source>
</evidence>
<dbReference type="PANTHER" id="PTHR33066">
    <property type="entry name" value="INTEGRASE_SAM-LIKE_N DOMAIN-CONTAINING PROTEIN"/>
    <property type="match status" value="1"/>
</dbReference>
<proteinExistence type="predicted"/>
<reference evidence="1" key="1">
    <citation type="thesis" date="2020" institute="ProQuest LLC" country="789 East Eisenhower Parkway, Ann Arbor, MI, USA">
        <title>Comparative Genomics and Chromosome Evolution.</title>
        <authorList>
            <person name="Mudd A.B."/>
        </authorList>
    </citation>
    <scope>NUCLEOTIDE SEQUENCE</scope>
    <source>
        <strain evidence="1">237g6f4</strain>
        <tissue evidence="1">Blood</tissue>
    </source>
</reference>
<dbReference type="Proteomes" id="UP000824782">
    <property type="component" value="Unassembled WGS sequence"/>
</dbReference>
<comment type="caution">
    <text evidence="1">The sequence shown here is derived from an EMBL/GenBank/DDBJ whole genome shotgun (WGS) entry which is preliminary data.</text>
</comment>
<dbReference type="EMBL" id="WNYA01024628">
    <property type="protein sequence ID" value="KAG8538012.1"/>
    <property type="molecule type" value="Genomic_DNA"/>
</dbReference>
<gene>
    <name evidence="1" type="ORF">GDO81_023434</name>
</gene>
<dbReference type="PANTHER" id="PTHR33066:SF2">
    <property type="entry name" value="FILAGGRIN-2-LIKE"/>
    <property type="match status" value="1"/>
</dbReference>
<evidence type="ECO:0000313" key="1">
    <source>
        <dbReference type="EMBL" id="KAG8538012.1"/>
    </source>
</evidence>